<dbReference type="CDD" id="cd08440">
    <property type="entry name" value="PBP2_LTTR_like_4"/>
    <property type="match status" value="1"/>
</dbReference>
<dbReference type="InterPro" id="IPR005119">
    <property type="entry name" value="LysR_subst-bd"/>
</dbReference>
<dbReference type="InterPro" id="IPR000847">
    <property type="entry name" value="LysR_HTH_N"/>
</dbReference>
<evidence type="ECO:0000313" key="7">
    <source>
        <dbReference type="Proteomes" id="UP000217005"/>
    </source>
</evidence>
<dbReference type="RefSeq" id="WP_094824887.1">
    <property type="nucleotide sequence ID" value="NZ_NEVL01000001.1"/>
</dbReference>
<keyword evidence="4" id="KW-0804">Transcription</keyword>
<dbReference type="InterPro" id="IPR050950">
    <property type="entry name" value="HTH-type_LysR_regulators"/>
</dbReference>
<reference evidence="6 7" key="1">
    <citation type="submission" date="2017-05" db="EMBL/GenBank/DDBJ databases">
        <title>Complete and WGS of Bordetella genogroups.</title>
        <authorList>
            <person name="Spilker T."/>
            <person name="LiPuma J."/>
        </authorList>
    </citation>
    <scope>NUCLEOTIDE SEQUENCE [LARGE SCALE GENOMIC DNA]</scope>
    <source>
        <strain evidence="6 7">AU17610</strain>
    </source>
</reference>
<evidence type="ECO:0000256" key="1">
    <source>
        <dbReference type="ARBA" id="ARBA00009437"/>
    </source>
</evidence>
<dbReference type="Pfam" id="PF00126">
    <property type="entry name" value="HTH_1"/>
    <property type="match status" value="1"/>
</dbReference>
<dbReference type="OrthoDB" id="8675247at2"/>
<organism evidence="6 7">
    <name type="scientific">Bordetella genomosp. 1</name>
    <dbReference type="NCBI Taxonomy" id="1395607"/>
    <lineage>
        <taxon>Bacteria</taxon>
        <taxon>Pseudomonadati</taxon>
        <taxon>Pseudomonadota</taxon>
        <taxon>Betaproteobacteria</taxon>
        <taxon>Burkholderiales</taxon>
        <taxon>Alcaligenaceae</taxon>
        <taxon>Bordetella</taxon>
    </lineage>
</organism>
<evidence type="ECO:0000259" key="5">
    <source>
        <dbReference type="PROSITE" id="PS50931"/>
    </source>
</evidence>
<evidence type="ECO:0000256" key="3">
    <source>
        <dbReference type="ARBA" id="ARBA00023125"/>
    </source>
</evidence>
<dbReference type="PANTHER" id="PTHR30419:SF8">
    <property type="entry name" value="NITROGEN ASSIMILATION TRANSCRIPTIONAL ACTIVATOR-RELATED"/>
    <property type="match status" value="1"/>
</dbReference>
<dbReference type="PROSITE" id="PS50931">
    <property type="entry name" value="HTH_LYSR"/>
    <property type="match status" value="1"/>
</dbReference>
<dbReference type="SUPFAM" id="SSF46785">
    <property type="entry name" value="Winged helix' DNA-binding domain"/>
    <property type="match status" value="1"/>
</dbReference>
<keyword evidence="3" id="KW-0238">DNA-binding</keyword>
<comment type="similarity">
    <text evidence="1">Belongs to the LysR transcriptional regulatory family.</text>
</comment>
<evidence type="ECO:0000256" key="4">
    <source>
        <dbReference type="ARBA" id="ARBA00023163"/>
    </source>
</evidence>
<dbReference type="InterPro" id="IPR036388">
    <property type="entry name" value="WH-like_DNA-bd_sf"/>
</dbReference>
<dbReference type="GO" id="GO:0003677">
    <property type="term" value="F:DNA binding"/>
    <property type="evidence" value="ECO:0007669"/>
    <property type="project" value="UniProtKB-KW"/>
</dbReference>
<dbReference type="InterPro" id="IPR036390">
    <property type="entry name" value="WH_DNA-bd_sf"/>
</dbReference>
<protein>
    <submittedName>
        <fullName evidence="6">LysR family transcriptional regulator</fullName>
    </submittedName>
</protein>
<dbReference type="Gene3D" id="1.10.10.10">
    <property type="entry name" value="Winged helix-like DNA-binding domain superfamily/Winged helix DNA-binding domain"/>
    <property type="match status" value="1"/>
</dbReference>
<feature type="domain" description="HTH lysR-type" evidence="5">
    <location>
        <begin position="7"/>
        <end position="63"/>
    </location>
</feature>
<dbReference type="Proteomes" id="UP000217005">
    <property type="component" value="Unassembled WGS sequence"/>
</dbReference>
<dbReference type="PRINTS" id="PR00039">
    <property type="entry name" value="HTHLYSR"/>
</dbReference>
<sequence length="309" mass="33806">MAGLPELSVNHYRHFLLVAELRSFGQAAERAHRSQPALSLSIREMEQRLGQALFERGSRVALTAYGRECLPLARELVAHHERVAAALGGLARNETGVLRLATVATVATHWLPELVARYRARFPGVRLRLYDDNSEGVERMVLAGEAELAVCSRVSQDPRLHFEPLLRDAFGLVCHAGHPLARRKSLAWAEIAPLPLAGTVAHRQLIGHPAAAFMHDRPVFVSNMMSLLAMLARGEGVTVLARLGVPPDSALAFVPLRAPRIERELGLCWLTGQTLSPAAMQMAELLRAHAHAQSGRAARSTARKMLSPN</sequence>
<evidence type="ECO:0000313" key="6">
    <source>
        <dbReference type="EMBL" id="OZI40773.1"/>
    </source>
</evidence>
<dbReference type="GO" id="GO:0003700">
    <property type="term" value="F:DNA-binding transcription factor activity"/>
    <property type="evidence" value="ECO:0007669"/>
    <property type="project" value="InterPro"/>
</dbReference>
<dbReference type="Gene3D" id="3.40.190.290">
    <property type="match status" value="1"/>
</dbReference>
<dbReference type="EMBL" id="NEVL01000001">
    <property type="protein sequence ID" value="OZI40773.1"/>
    <property type="molecule type" value="Genomic_DNA"/>
</dbReference>
<comment type="caution">
    <text evidence="6">The sequence shown here is derived from an EMBL/GenBank/DDBJ whole genome shotgun (WGS) entry which is preliminary data.</text>
</comment>
<dbReference type="PANTHER" id="PTHR30419">
    <property type="entry name" value="HTH-TYPE TRANSCRIPTIONAL REGULATOR YBHD"/>
    <property type="match status" value="1"/>
</dbReference>
<dbReference type="SUPFAM" id="SSF53850">
    <property type="entry name" value="Periplasmic binding protein-like II"/>
    <property type="match status" value="1"/>
</dbReference>
<gene>
    <name evidence="6" type="ORF">CEG14_03160</name>
</gene>
<accession>A0A261SWU9</accession>
<dbReference type="AlphaFoldDB" id="A0A261SWU9"/>
<proteinExistence type="inferred from homology"/>
<dbReference type="Pfam" id="PF03466">
    <property type="entry name" value="LysR_substrate"/>
    <property type="match status" value="1"/>
</dbReference>
<keyword evidence="2" id="KW-0805">Transcription regulation</keyword>
<dbReference type="GO" id="GO:0005829">
    <property type="term" value="C:cytosol"/>
    <property type="evidence" value="ECO:0007669"/>
    <property type="project" value="TreeGrafter"/>
</dbReference>
<evidence type="ECO:0000256" key="2">
    <source>
        <dbReference type="ARBA" id="ARBA00023015"/>
    </source>
</evidence>
<name>A0A261SWU9_9BORD</name>